<dbReference type="CDD" id="cd02209">
    <property type="entry name" value="cupin_XRE_C"/>
    <property type="match status" value="1"/>
</dbReference>
<keyword evidence="1" id="KW-0238">DNA-binding</keyword>
<dbReference type="InterPro" id="IPR001387">
    <property type="entry name" value="Cro/C1-type_HTH"/>
</dbReference>
<organism evidence="3 4">
    <name type="scientific">Litchfieldia salsa</name>
    <dbReference type="NCBI Taxonomy" id="930152"/>
    <lineage>
        <taxon>Bacteria</taxon>
        <taxon>Bacillati</taxon>
        <taxon>Bacillota</taxon>
        <taxon>Bacilli</taxon>
        <taxon>Bacillales</taxon>
        <taxon>Bacillaceae</taxon>
        <taxon>Litchfieldia</taxon>
    </lineage>
</organism>
<dbReference type="InterPro" id="IPR011051">
    <property type="entry name" value="RmlC_Cupin_sf"/>
</dbReference>
<feature type="domain" description="HTH cro/C1-type" evidence="2">
    <location>
        <begin position="7"/>
        <end position="61"/>
    </location>
</feature>
<dbReference type="CDD" id="cd00093">
    <property type="entry name" value="HTH_XRE"/>
    <property type="match status" value="1"/>
</dbReference>
<dbReference type="PROSITE" id="PS50943">
    <property type="entry name" value="HTH_CROC1"/>
    <property type="match status" value="1"/>
</dbReference>
<dbReference type="Pfam" id="PF12844">
    <property type="entry name" value="HTH_19"/>
    <property type="match status" value="1"/>
</dbReference>
<dbReference type="PANTHER" id="PTHR46797">
    <property type="entry name" value="HTH-TYPE TRANSCRIPTIONAL REGULATOR"/>
    <property type="match status" value="1"/>
</dbReference>
<evidence type="ECO:0000313" key="3">
    <source>
        <dbReference type="EMBL" id="SDP93814.1"/>
    </source>
</evidence>
<dbReference type="Proteomes" id="UP000199159">
    <property type="component" value="Unassembled WGS sequence"/>
</dbReference>
<dbReference type="GO" id="GO:0003677">
    <property type="term" value="F:DNA binding"/>
    <property type="evidence" value="ECO:0007669"/>
    <property type="project" value="UniProtKB-KW"/>
</dbReference>
<evidence type="ECO:0000256" key="1">
    <source>
        <dbReference type="ARBA" id="ARBA00023125"/>
    </source>
</evidence>
<protein>
    <submittedName>
        <fullName evidence="3">Transcriptional regulator, contains XRE-family HTH domain</fullName>
    </submittedName>
</protein>
<dbReference type="GO" id="GO:0003700">
    <property type="term" value="F:DNA-binding transcription factor activity"/>
    <property type="evidence" value="ECO:0007669"/>
    <property type="project" value="TreeGrafter"/>
</dbReference>
<dbReference type="OrthoDB" id="9814553at2"/>
<keyword evidence="4" id="KW-1185">Reference proteome</keyword>
<dbReference type="RefSeq" id="WP_090858786.1">
    <property type="nucleotide sequence ID" value="NZ_FNJU01000015.1"/>
</dbReference>
<dbReference type="InterPro" id="IPR050807">
    <property type="entry name" value="TransReg_Diox_bact_type"/>
</dbReference>
<proteinExistence type="predicted"/>
<dbReference type="SMART" id="SM00530">
    <property type="entry name" value="HTH_XRE"/>
    <property type="match status" value="1"/>
</dbReference>
<dbReference type="GO" id="GO:0005829">
    <property type="term" value="C:cytosol"/>
    <property type="evidence" value="ECO:0007669"/>
    <property type="project" value="TreeGrafter"/>
</dbReference>
<dbReference type="SUPFAM" id="SSF51182">
    <property type="entry name" value="RmlC-like cupins"/>
    <property type="match status" value="1"/>
</dbReference>
<name>A0A1H0WSV2_9BACI</name>
<dbReference type="InterPro" id="IPR014710">
    <property type="entry name" value="RmlC-like_jellyroll"/>
</dbReference>
<dbReference type="AlphaFoldDB" id="A0A1H0WSV2"/>
<dbReference type="InterPro" id="IPR013096">
    <property type="entry name" value="Cupin_2"/>
</dbReference>
<reference evidence="4" key="1">
    <citation type="submission" date="2016-10" db="EMBL/GenBank/DDBJ databases">
        <authorList>
            <person name="Varghese N."/>
            <person name="Submissions S."/>
        </authorList>
    </citation>
    <scope>NUCLEOTIDE SEQUENCE [LARGE SCALE GENOMIC DNA]</scope>
    <source>
        <strain evidence="4">IBRC-M10078</strain>
    </source>
</reference>
<dbReference type="SUPFAM" id="SSF47413">
    <property type="entry name" value="lambda repressor-like DNA-binding domains"/>
    <property type="match status" value="1"/>
</dbReference>
<dbReference type="EMBL" id="FNJU01000015">
    <property type="protein sequence ID" value="SDP93814.1"/>
    <property type="molecule type" value="Genomic_DNA"/>
</dbReference>
<dbReference type="PANTHER" id="PTHR46797:SF2">
    <property type="entry name" value="TRANSCRIPTIONAL REGULATOR"/>
    <property type="match status" value="1"/>
</dbReference>
<dbReference type="Pfam" id="PF07883">
    <property type="entry name" value="Cupin_2"/>
    <property type="match status" value="1"/>
</dbReference>
<dbReference type="Gene3D" id="2.60.120.10">
    <property type="entry name" value="Jelly Rolls"/>
    <property type="match status" value="1"/>
</dbReference>
<evidence type="ECO:0000259" key="2">
    <source>
        <dbReference type="PROSITE" id="PS50943"/>
    </source>
</evidence>
<dbReference type="STRING" id="930152.SAMN05216565_11542"/>
<gene>
    <name evidence="3" type="ORF">SAMN05216565_11542</name>
</gene>
<dbReference type="InterPro" id="IPR010982">
    <property type="entry name" value="Lambda_DNA-bd_dom_sf"/>
</dbReference>
<sequence length="181" mass="20073">MDIGTKIRSIRNKRKITIAQMCEGTGLSKGFISNVENNNTSPSINTLNTIAEFLKVPLPYLLLDKKQHMQVVRKDARRTSSLKNLKIEHITSKGPLRMMIVESPPGFAIGEDEPHAHEGEECHLVLEGKVLAEQGEDSIIAEEGDSFSWNASVPHIIKNIGDTKSVILIAIYSDTKLEDLL</sequence>
<accession>A0A1H0WSV2</accession>
<evidence type="ECO:0000313" key="4">
    <source>
        <dbReference type="Proteomes" id="UP000199159"/>
    </source>
</evidence>
<dbReference type="Gene3D" id="1.10.260.40">
    <property type="entry name" value="lambda repressor-like DNA-binding domains"/>
    <property type="match status" value="1"/>
</dbReference>